<sequence>MASGYPVVLSLANRLCVVAGGGSVAERKAAGLLEAGANVHVIAPRLTPRLKEWGAAGKLRATERAIEADDLEGAALLFAATDRPDVNRSIAEEARARGIPVNLADQGEAGDFVTPAVVRRGRLVFAVSASGAGPAFAARLAAELSERYGEEYESLAEQLYKLRRAALSSVSDPAERRKLLQASASDAALELWKKCPEDSAGEVLLSKLKELARDRHDQDLS</sequence>
<dbReference type="SUPFAM" id="SSF51735">
    <property type="entry name" value="NAD(P)-binding Rossmann-fold domains"/>
    <property type="match status" value="1"/>
</dbReference>
<evidence type="ECO:0000256" key="6">
    <source>
        <dbReference type="ARBA" id="ARBA00047561"/>
    </source>
</evidence>
<evidence type="ECO:0000256" key="1">
    <source>
        <dbReference type="ARBA" id="ARBA00005010"/>
    </source>
</evidence>
<dbReference type="Pfam" id="PF13241">
    <property type="entry name" value="NAD_binding_7"/>
    <property type="match status" value="1"/>
</dbReference>
<comment type="caution">
    <text evidence="7">The sequence shown here is derived from an EMBL/GenBank/DDBJ whole genome shotgun (WGS) entry which is preliminary data.</text>
</comment>
<evidence type="ECO:0000256" key="5">
    <source>
        <dbReference type="ARBA" id="ARBA00023244"/>
    </source>
</evidence>
<dbReference type="EC" id="1.3.1.76" evidence="2"/>
<dbReference type="PANTHER" id="PTHR35330:SF1">
    <property type="entry name" value="SIROHEME BIOSYNTHESIS PROTEIN MET8"/>
    <property type="match status" value="1"/>
</dbReference>
<dbReference type="InterPro" id="IPR042518">
    <property type="entry name" value="SirC_C"/>
</dbReference>
<dbReference type="InterPro" id="IPR036291">
    <property type="entry name" value="NAD(P)-bd_dom_sf"/>
</dbReference>
<evidence type="ECO:0000256" key="3">
    <source>
        <dbReference type="ARBA" id="ARBA00023002"/>
    </source>
</evidence>
<accession>A0A841SN56</accession>
<dbReference type="EMBL" id="JACJVQ010000005">
    <property type="protein sequence ID" value="MBB6633893.1"/>
    <property type="molecule type" value="Genomic_DNA"/>
</dbReference>
<dbReference type="Proteomes" id="UP000535838">
    <property type="component" value="Unassembled WGS sequence"/>
</dbReference>
<keyword evidence="5" id="KW-0627">Porphyrin biosynthesis</keyword>
<protein>
    <recommendedName>
        <fullName evidence="2">precorrin-2 dehydrogenase</fullName>
        <ecNumber evidence="2">1.3.1.76</ecNumber>
    </recommendedName>
</protein>
<dbReference type="AlphaFoldDB" id="A0A841SN56"/>
<organism evidence="7 8">
    <name type="scientific">Cohnella thailandensis</name>
    <dbReference type="NCBI Taxonomy" id="557557"/>
    <lineage>
        <taxon>Bacteria</taxon>
        <taxon>Bacillati</taxon>
        <taxon>Bacillota</taxon>
        <taxon>Bacilli</taxon>
        <taxon>Bacillales</taxon>
        <taxon>Paenibacillaceae</taxon>
        <taxon>Cohnella</taxon>
    </lineage>
</organism>
<comment type="pathway">
    <text evidence="1">Porphyrin-containing compound metabolism; siroheme biosynthesis; sirohydrochlorin from precorrin-2: step 1/1.</text>
</comment>
<keyword evidence="8" id="KW-1185">Reference proteome</keyword>
<name>A0A841SN56_9BACL</name>
<dbReference type="RefSeq" id="WP_185119100.1">
    <property type="nucleotide sequence ID" value="NZ_JACJVQ010000005.1"/>
</dbReference>
<gene>
    <name evidence="7" type="ORF">H7B67_07215</name>
</gene>
<dbReference type="Gene3D" id="3.40.50.720">
    <property type="entry name" value="NAD(P)-binding Rossmann-like Domain"/>
    <property type="match status" value="1"/>
</dbReference>
<evidence type="ECO:0000256" key="2">
    <source>
        <dbReference type="ARBA" id="ARBA00012400"/>
    </source>
</evidence>
<evidence type="ECO:0000313" key="8">
    <source>
        <dbReference type="Proteomes" id="UP000535838"/>
    </source>
</evidence>
<dbReference type="GO" id="GO:0004325">
    <property type="term" value="F:ferrochelatase activity"/>
    <property type="evidence" value="ECO:0007669"/>
    <property type="project" value="InterPro"/>
</dbReference>
<dbReference type="UniPathway" id="UPA00262">
    <property type="reaction ID" value="UER00222"/>
</dbReference>
<keyword evidence="4" id="KW-0520">NAD</keyword>
<dbReference type="GO" id="GO:0019354">
    <property type="term" value="P:siroheme biosynthetic process"/>
    <property type="evidence" value="ECO:0007669"/>
    <property type="project" value="UniProtKB-UniPathway"/>
</dbReference>
<evidence type="ECO:0000256" key="4">
    <source>
        <dbReference type="ARBA" id="ARBA00023027"/>
    </source>
</evidence>
<dbReference type="NCBIfam" id="TIGR01470">
    <property type="entry name" value="cysG_Nterm"/>
    <property type="match status" value="1"/>
</dbReference>
<keyword evidence="3" id="KW-0560">Oxidoreductase</keyword>
<dbReference type="InterPro" id="IPR028161">
    <property type="entry name" value="Met8-like"/>
</dbReference>
<comment type="catalytic activity">
    <reaction evidence="6">
        <text>precorrin-2 + NAD(+) = sirohydrochlorin + NADH + 2 H(+)</text>
        <dbReference type="Rhea" id="RHEA:15613"/>
        <dbReference type="ChEBI" id="CHEBI:15378"/>
        <dbReference type="ChEBI" id="CHEBI:57540"/>
        <dbReference type="ChEBI" id="CHEBI:57945"/>
        <dbReference type="ChEBI" id="CHEBI:58351"/>
        <dbReference type="ChEBI" id="CHEBI:58827"/>
        <dbReference type="EC" id="1.3.1.76"/>
    </reaction>
</comment>
<dbReference type="InterPro" id="IPR006367">
    <property type="entry name" value="Sirohaem_synthase_N"/>
</dbReference>
<proteinExistence type="predicted"/>
<evidence type="ECO:0000313" key="7">
    <source>
        <dbReference type="EMBL" id="MBB6633893.1"/>
    </source>
</evidence>
<reference evidence="7 8" key="1">
    <citation type="submission" date="2020-08" db="EMBL/GenBank/DDBJ databases">
        <title>Cohnella phylogeny.</title>
        <authorList>
            <person name="Dunlap C."/>
        </authorList>
    </citation>
    <scope>NUCLEOTIDE SEQUENCE [LARGE SCALE GENOMIC DNA]</scope>
    <source>
        <strain evidence="7 8">DSM 25241</strain>
    </source>
</reference>
<dbReference type="GO" id="GO:0043115">
    <property type="term" value="F:precorrin-2 dehydrogenase activity"/>
    <property type="evidence" value="ECO:0007669"/>
    <property type="project" value="UniProtKB-EC"/>
</dbReference>
<dbReference type="PANTHER" id="PTHR35330">
    <property type="entry name" value="SIROHEME BIOSYNTHESIS PROTEIN MET8"/>
    <property type="match status" value="1"/>
</dbReference>
<dbReference type="Gene3D" id="1.10.8.610">
    <property type="entry name" value="SirC, precorrin-2 dehydrogenase, C-terminal helical domain-like"/>
    <property type="match status" value="1"/>
</dbReference>
<dbReference type="SUPFAM" id="SSF75615">
    <property type="entry name" value="Siroheme synthase middle domains-like"/>
    <property type="match status" value="1"/>
</dbReference>